<accession>A0ABP9RB49</accession>
<dbReference type="Gene3D" id="3.40.190.10">
    <property type="entry name" value="Periplasmic binding protein-like II"/>
    <property type="match status" value="2"/>
</dbReference>
<dbReference type="Pfam" id="PF01547">
    <property type="entry name" value="SBP_bac_1"/>
    <property type="match status" value="1"/>
</dbReference>
<evidence type="ECO:0000313" key="3">
    <source>
        <dbReference type="EMBL" id="GAA5173831.1"/>
    </source>
</evidence>
<dbReference type="InterPro" id="IPR050490">
    <property type="entry name" value="Bact_solute-bd_prot1"/>
</dbReference>
<dbReference type="PANTHER" id="PTHR43649">
    <property type="entry name" value="ARABINOSE-BINDING PROTEIN-RELATED"/>
    <property type="match status" value="1"/>
</dbReference>
<comment type="caution">
    <text evidence="3">The sequence shown here is derived from an EMBL/GenBank/DDBJ whole genome shotgun (WGS) entry which is preliminary data.</text>
</comment>
<evidence type="ECO:0000256" key="2">
    <source>
        <dbReference type="ARBA" id="ARBA00008520"/>
    </source>
</evidence>
<proteinExistence type="inferred from homology"/>
<reference evidence="4" key="1">
    <citation type="journal article" date="2019" name="Int. J. Syst. Evol. Microbiol.">
        <title>The Global Catalogue of Microorganisms (GCM) 10K type strain sequencing project: providing services to taxonomists for standard genome sequencing and annotation.</title>
        <authorList>
            <consortium name="The Broad Institute Genomics Platform"/>
            <consortium name="The Broad Institute Genome Sequencing Center for Infectious Disease"/>
            <person name="Wu L."/>
            <person name="Ma J."/>
        </authorList>
    </citation>
    <scope>NUCLEOTIDE SEQUENCE [LARGE SCALE GENOMIC DNA]</scope>
    <source>
        <strain evidence="4">JCM 18472</strain>
    </source>
</reference>
<dbReference type="PANTHER" id="PTHR43649:SF14">
    <property type="entry name" value="BLR3389 PROTEIN"/>
    <property type="match status" value="1"/>
</dbReference>
<protein>
    <submittedName>
        <fullName evidence="3">Extracellular solute-binding protein</fullName>
    </submittedName>
</protein>
<gene>
    <name evidence="3" type="ORF">GCM10023342_13470</name>
</gene>
<name>A0ABP9RB49_9GAMM</name>
<comment type="subcellular location">
    <subcellularLocation>
        <location evidence="1">Periplasm</location>
    </subcellularLocation>
</comment>
<dbReference type="EMBL" id="BAABKI010000013">
    <property type="protein sequence ID" value="GAA5173831.1"/>
    <property type="molecule type" value="Genomic_DNA"/>
</dbReference>
<dbReference type="SUPFAM" id="SSF53850">
    <property type="entry name" value="Periplasmic binding protein-like II"/>
    <property type="match status" value="1"/>
</dbReference>
<evidence type="ECO:0000256" key="1">
    <source>
        <dbReference type="ARBA" id="ARBA00004418"/>
    </source>
</evidence>
<keyword evidence="4" id="KW-1185">Reference proteome</keyword>
<comment type="similarity">
    <text evidence="2">Belongs to the bacterial solute-binding protein 1 family.</text>
</comment>
<organism evidence="3 4">
    <name type="scientific">Modicisalibacter zincidurans</name>
    <dbReference type="NCBI Taxonomy" id="1178777"/>
    <lineage>
        <taxon>Bacteria</taxon>
        <taxon>Pseudomonadati</taxon>
        <taxon>Pseudomonadota</taxon>
        <taxon>Gammaproteobacteria</taxon>
        <taxon>Oceanospirillales</taxon>
        <taxon>Halomonadaceae</taxon>
        <taxon>Modicisalibacter</taxon>
    </lineage>
</organism>
<dbReference type="InterPro" id="IPR006059">
    <property type="entry name" value="SBP"/>
</dbReference>
<sequence length="412" mass="44847">MSVSVATLLGSAQSAMADTTVRVMRVEISQVEKDYYAEIAREFENSHPGVNIELDYLSNEAYKSKLPTLLQSDQRPDIFYSWGGEALKEKVEAGFVKDLTAAMQDGWQARFPDSAIDAFTINGKIYGAPLYVTEVGFWANTALTEKAGVDVGAIDTWQDFLDAVTTLKEADITPIVVGAKDGWPMQFYWGSLATRLAGQQGFKAAKAGEGEGFAAPPFVQAGEKLEQLAELEPFQPGFMATTYERASGMFGDGEAAFHLMGDWDYLPSKQRSMSGEGVPDEDLRFISFPSVEGGQGNEATYGGLNGWAVTRDAPDMAVTFLKSLLSLDNQREAAKRGIFVPIVKGAEKALTTPYGRKVAKDIDQASYHQTFLDQDLGVSVGATVNDISNDLAQGVTSPEEAAERVEEAWQFR</sequence>
<evidence type="ECO:0000313" key="4">
    <source>
        <dbReference type="Proteomes" id="UP001500074"/>
    </source>
</evidence>
<dbReference type="Proteomes" id="UP001500074">
    <property type="component" value="Unassembled WGS sequence"/>
</dbReference>